<dbReference type="PANTHER" id="PTHR22916">
    <property type="entry name" value="GLYCOSYLTRANSFERASE"/>
    <property type="match status" value="1"/>
</dbReference>
<dbReference type="PANTHER" id="PTHR22916:SF3">
    <property type="entry name" value="UDP-GLCNAC:BETAGAL BETA-1,3-N-ACETYLGLUCOSAMINYLTRANSFERASE-LIKE PROTEIN 1"/>
    <property type="match status" value="1"/>
</dbReference>
<organism evidence="2 3">
    <name type="scientific">Marivirga aurantiaca</name>
    <dbReference type="NCBI Taxonomy" id="2802615"/>
    <lineage>
        <taxon>Bacteria</taxon>
        <taxon>Pseudomonadati</taxon>
        <taxon>Bacteroidota</taxon>
        <taxon>Cytophagia</taxon>
        <taxon>Cytophagales</taxon>
        <taxon>Marivirgaceae</taxon>
        <taxon>Marivirga</taxon>
    </lineage>
</organism>
<dbReference type="InterPro" id="IPR001173">
    <property type="entry name" value="Glyco_trans_2-like"/>
</dbReference>
<dbReference type="RefSeq" id="WP_201429506.1">
    <property type="nucleotide sequence ID" value="NZ_JAEQBW010000001.1"/>
</dbReference>
<reference evidence="2" key="1">
    <citation type="submission" date="2021-01" db="EMBL/GenBank/DDBJ databases">
        <title>Marivirga aurantiaca sp. nov., isolated from intertidal surface sediments.</title>
        <authorList>
            <person name="Zhang M."/>
        </authorList>
    </citation>
    <scope>NUCLEOTIDE SEQUENCE</scope>
    <source>
        <strain evidence="2">S37H4</strain>
    </source>
</reference>
<dbReference type="InterPro" id="IPR029044">
    <property type="entry name" value="Nucleotide-diphossugar_trans"/>
</dbReference>
<feature type="domain" description="Glycosyltransferase 2-like" evidence="1">
    <location>
        <begin position="6"/>
        <end position="174"/>
    </location>
</feature>
<sequence length="288" mass="33531">MLKVAVICLCYNHENYVQETLDSVLAQTYRNWELIVVDDASNDNSKQQIEQFISAHPDSRISTLFLNENMGNCRAFNKALALTEAEYIIDLAADDILLPERLELGLANMEKSPEVAINFSNANYIDESGKLLHSHYPIDQWGKSTIPVPEGIVFRNIIERYFICSPTMMYRAIFLKKAGGYDENLAYEDFDIKIRLSRVYPFSYTDKILVRKRILNTAMSQKQYKKGNFQLYSTLIICRKIFCMIRGKAEKYALLKRLAFEAKQALIFRRLFLFLKFSSLWFKTLLMK</sequence>
<dbReference type="Gene3D" id="3.90.550.10">
    <property type="entry name" value="Spore Coat Polysaccharide Biosynthesis Protein SpsA, Chain A"/>
    <property type="match status" value="1"/>
</dbReference>
<dbReference type="AlphaFoldDB" id="A0A934WVR7"/>
<dbReference type="GO" id="GO:0016758">
    <property type="term" value="F:hexosyltransferase activity"/>
    <property type="evidence" value="ECO:0007669"/>
    <property type="project" value="UniProtKB-ARBA"/>
</dbReference>
<proteinExistence type="predicted"/>
<accession>A0A934WVR7</accession>
<dbReference type="SUPFAM" id="SSF53448">
    <property type="entry name" value="Nucleotide-diphospho-sugar transferases"/>
    <property type="match status" value="1"/>
</dbReference>
<evidence type="ECO:0000313" key="2">
    <source>
        <dbReference type="EMBL" id="MBK6263821.1"/>
    </source>
</evidence>
<evidence type="ECO:0000313" key="3">
    <source>
        <dbReference type="Proteomes" id="UP000611723"/>
    </source>
</evidence>
<evidence type="ECO:0000259" key="1">
    <source>
        <dbReference type="Pfam" id="PF00535"/>
    </source>
</evidence>
<name>A0A934WVR7_9BACT</name>
<dbReference type="EMBL" id="JAEQBW010000001">
    <property type="protein sequence ID" value="MBK6263821.1"/>
    <property type="molecule type" value="Genomic_DNA"/>
</dbReference>
<comment type="caution">
    <text evidence="2">The sequence shown here is derived from an EMBL/GenBank/DDBJ whole genome shotgun (WGS) entry which is preliminary data.</text>
</comment>
<dbReference type="Proteomes" id="UP000611723">
    <property type="component" value="Unassembled WGS sequence"/>
</dbReference>
<gene>
    <name evidence="2" type="ORF">JKA74_02135</name>
</gene>
<protein>
    <submittedName>
        <fullName evidence="2">Glycosyltransferase</fullName>
    </submittedName>
</protein>
<dbReference type="Pfam" id="PF00535">
    <property type="entry name" value="Glycos_transf_2"/>
    <property type="match status" value="1"/>
</dbReference>
<keyword evidence="3" id="KW-1185">Reference proteome</keyword>